<dbReference type="Gene3D" id="3.40.50.720">
    <property type="entry name" value="NAD(P)-binding Rossmann-like Domain"/>
    <property type="match status" value="1"/>
</dbReference>
<evidence type="ECO:0000259" key="3">
    <source>
        <dbReference type="Pfam" id="PF01408"/>
    </source>
</evidence>
<dbReference type="InterPro" id="IPR004104">
    <property type="entry name" value="Gfo/Idh/MocA-like_OxRdtase_C"/>
</dbReference>
<keyword evidence="2" id="KW-0560">Oxidoreductase</keyword>
<dbReference type="GO" id="GO:0016491">
    <property type="term" value="F:oxidoreductase activity"/>
    <property type="evidence" value="ECO:0007669"/>
    <property type="project" value="UniProtKB-KW"/>
</dbReference>
<protein>
    <submittedName>
        <fullName evidence="5">NAD(P)-binding protein</fullName>
    </submittedName>
</protein>
<feature type="domain" description="Gfo/Idh/MocA-like oxidoreductase N-terminal" evidence="3">
    <location>
        <begin position="6"/>
        <end position="124"/>
    </location>
</feature>
<dbReference type="InterPro" id="IPR000683">
    <property type="entry name" value="Gfo/Idh/MocA-like_OxRdtase_N"/>
</dbReference>
<accession>A0A1Y2CKJ0</accession>
<dbReference type="EMBL" id="MCOG01000104">
    <property type="protein sequence ID" value="ORY47538.1"/>
    <property type="molecule type" value="Genomic_DNA"/>
</dbReference>
<evidence type="ECO:0000259" key="4">
    <source>
        <dbReference type="Pfam" id="PF02894"/>
    </source>
</evidence>
<evidence type="ECO:0000256" key="1">
    <source>
        <dbReference type="ARBA" id="ARBA00010928"/>
    </source>
</evidence>
<dbReference type="GO" id="GO:0000166">
    <property type="term" value="F:nucleotide binding"/>
    <property type="evidence" value="ECO:0007669"/>
    <property type="project" value="InterPro"/>
</dbReference>
<comment type="caution">
    <text evidence="5">The sequence shown here is derived from an EMBL/GenBank/DDBJ whole genome shotgun (WGS) entry which is preliminary data.</text>
</comment>
<evidence type="ECO:0000313" key="5">
    <source>
        <dbReference type="EMBL" id="ORY47538.1"/>
    </source>
</evidence>
<evidence type="ECO:0000256" key="2">
    <source>
        <dbReference type="ARBA" id="ARBA00023002"/>
    </source>
</evidence>
<gene>
    <name evidence="5" type="ORF">LY90DRAFT_457344</name>
</gene>
<dbReference type="Pfam" id="PF02894">
    <property type="entry name" value="GFO_IDH_MocA_C"/>
    <property type="match status" value="1"/>
</dbReference>
<proteinExistence type="inferred from homology"/>
<evidence type="ECO:0000313" key="6">
    <source>
        <dbReference type="Proteomes" id="UP000193920"/>
    </source>
</evidence>
<comment type="similarity">
    <text evidence="1">Belongs to the Gfo/Idh/MocA family.</text>
</comment>
<organism evidence="5 6">
    <name type="scientific">Neocallimastix californiae</name>
    <dbReference type="NCBI Taxonomy" id="1754190"/>
    <lineage>
        <taxon>Eukaryota</taxon>
        <taxon>Fungi</taxon>
        <taxon>Fungi incertae sedis</taxon>
        <taxon>Chytridiomycota</taxon>
        <taxon>Chytridiomycota incertae sedis</taxon>
        <taxon>Neocallimastigomycetes</taxon>
        <taxon>Neocallimastigales</taxon>
        <taxon>Neocallimastigaceae</taxon>
        <taxon>Neocallimastix</taxon>
    </lineage>
</organism>
<sequence length="371" mass="42312">MSNSILKVLIIGWGASAKTFHTPLITSLPDDFKITHVLERRTNNSVKVLPDVTIVRSLDELFDSQATIDLAVITTPNHTHYEFAKTLLQHKINTVVEKPFVTDTKQADELIKLAKENNVFITVYQNRRLDGDFLTLKSLIESNTLGRVVDYESHFDRYRNYLKNNWKEQDFSGNGIVYDLASHLIDQALFLFGDPTSVYARIMNQRKLEGSNAPDSFEIHLNYDDDPEEGKNNEYSSLLVSIKGNMLTKEERRVRFSVHGVEGSYIKYGLDVQEDQLKSGMTPLKNKEVFGIEEKEEQWGELTVSNEKGEVVTKKIPTKNGTYIEFYKNIAEVLHTKDTSRLMVPPEQAAKVIKVIELAYCSNQKKAAIPF</sequence>
<dbReference type="Proteomes" id="UP000193920">
    <property type="component" value="Unassembled WGS sequence"/>
</dbReference>
<dbReference type="Gene3D" id="3.30.360.10">
    <property type="entry name" value="Dihydrodipicolinate Reductase, domain 2"/>
    <property type="match status" value="1"/>
</dbReference>
<dbReference type="InterPro" id="IPR036291">
    <property type="entry name" value="NAD(P)-bd_dom_sf"/>
</dbReference>
<keyword evidence="6" id="KW-1185">Reference proteome</keyword>
<dbReference type="PANTHER" id="PTHR43708:SF5">
    <property type="entry name" value="CONSERVED EXPRESSED OXIDOREDUCTASE (EUROFUNG)-RELATED"/>
    <property type="match status" value="1"/>
</dbReference>
<dbReference type="Pfam" id="PF01408">
    <property type="entry name" value="GFO_IDH_MocA"/>
    <property type="match status" value="1"/>
</dbReference>
<dbReference type="AlphaFoldDB" id="A0A1Y2CKJ0"/>
<dbReference type="InterPro" id="IPR051317">
    <property type="entry name" value="Gfo/Idh/MocA_oxidoreduct"/>
</dbReference>
<name>A0A1Y2CKJ0_9FUNG</name>
<dbReference type="PANTHER" id="PTHR43708">
    <property type="entry name" value="CONSERVED EXPRESSED OXIDOREDUCTASE (EUROFUNG)"/>
    <property type="match status" value="1"/>
</dbReference>
<dbReference type="STRING" id="1754190.A0A1Y2CKJ0"/>
<dbReference type="SUPFAM" id="SSF51735">
    <property type="entry name" value="NAD(P)-binding Rossmann-fold domains"/>
    <property type="match status" value="1"/>
</dbReference>
<dbReference type="OrthoDB" id="2129491at2759"/>
<reference evidence="5 6" key="1">
    <citation type="submission" date="2016-08" db="EMBL/GenBank/DDBJ databases">
        <title>A Parts List for Fungal Cellulosomes Revealed by Comparative Genomics.</title>
        <authorList>
            <consortium name="DOE Joint Genome Institute"/>
            <person name="Haitjema C.H."/>
            <person name="Gilmore S.P."/>
            <person name="Henske J.K."/>
            <person name="Solomon K.V."/>
            <person name="De Groot R."/>
            <person name="Kuo A."/>
            <person name="Mondo S.J."/>
            <person name="Salamov A.A."/>
            <person name="Labutti K."/>
            <person name="Zhao Z."/>
            <person name="Chiniquy J."/>
            <person name="Barry K."/>
            <person name="Brewer H.M."/>
            <person name="Purvine S.O."/>
            <person name="Wright A.T."/>
            <person name="Boxma B."/>
            <person name="Van Alen T."/>
            <person name="Hackstein J.H."/>
            <person name="Baker S.E."/>
            <person name="Grigoriev I.V."/>
            <person name="O'Malley M.A."/>
        </authorList>
    </citation>
    <scope>NUCLEOTIDE SEQUENCE [LARGE SCALE GENOMIC DNA]</scope>
    <source>
        <strain evidence="5 6">G1</strain>
    </source>
</reference>
<feature type="domain" description="Gfo/Idh/MocA-like oxidoreductase C-terminal" evidence="4">
    <location>
        <begin position="137"/>
        <end position="368"/>
    </location>
</feature>